<organism evidence="2 3">
    <name type="scientific">Dietzia cinnamea</name>
    <dbReference type="NCBI Taxonomy" id="321318"/>
    <lineage>
        <taxon>Bacteria</taxon>
        <taxon>Bacillati</taxon>
        <taxon>Actinomycetota</taxon>
        <taxon>Actinomycetes</taxon>
        <taxon>Mycobacteriales</taxon>
        <taxon>Dietziaceae</taxon>
        <taxon>Dietzia</taxon>
    </lineage>
</organism>
<name>A0ABV3YIX0_9ACTN</name>
<dbReference type="RefSeq" id="WP_369141526.1">
    <property type="nucleotide sequence ID" value="NZ_JBFTEZ010000002.1"/>
</dbReference>
<feature type="domain" description="Metallo-beta-lactamase" evidence="1">
    <location>
        <begin position="38"/>
        <end position="218"/>
    </location>
</feature>
<evidence type="ECO:0000313" key="3">
    <source>
        <dbReference type="Proteomes" id="UP001560293"/>
    </source>
</evidence>
<accession>A0ABV3YIX0</accession>
<dbReference type="SMART" id="SM00849">
    <property type="entry name" value="Lactamase_B"/>
    <property type="match status" value="1"/>
</dbReference>
<dbReference type="InterPro" id="IPR050662">
    <property type="entry name" value="Sec-metab_biosynth-thioest"/>
</dbReference>
<dbReference type="Proteomes" id="UP001560293">
    <property type="component" value="Unassembled WGS sequence"/>
</dbReference>
<dbReference type="PANTHER" id="PTHR23131">
    <property type="entry name" value="ENDORIBONUCLEASE LACTB2"/>
    <property type="match status" value="1"/>
</dbReference>
<dbReference type="Pfam" id="PF12706">
    <property type="entry name" value="Lactamase_B_2"/>
    <property type="match status" value="1"/>
</dbReference>
<dbReference type="InterPro" id="IPR036388">
    <property type="entry name" value="WH-like_DNA-bd_sf"/>
</dbReference>
<protein>
    <submittedName>
        <fullName evidence="2">MBL fold metallo-hydrolase</fullName>
    </submittedName>
</protein>
<evidence type="ECO:0000259" key="1">
    <source>
        <dbReference type="SMART" id="SM00849"/>
    </source>
</evidence>
<dbReference type="PANTHER" id="PTHR23131:SF0">
    <property type="entry name" value="ENDORIBONUCLEASE LACTB2"/>
    <property type="match status" value="1"/>
</dbReference>
<dbReference type="InterPro" id="IPR001279">
    <property type="entry name" value="Metallo-B-lactamas"/>
</dbReference>
<dbReference type="SUPFAM" id="SSF56281">
    <property type="entry name" value="Metallo-hydrolase/oxidoreductase"/>
    <property type="match status" value="1"/>
</dbReference>
<dbReference type="EMBL" id="JBFTEZ010000002">
    <property type="protein sequence ID" value="MEX6464452.1"/>
    <property type="molecule type" value="Genomic_DNA"/>
</dbReference>
<keyword evidence="3" id="KW-1185">Reference proteome</keyword>
<evidence type="ECO:0000313" key="2">
    <source>
        <dbReference type="EMBL" id="MEX6464452.1"/>
    </source>
</evidence>
<reference evidence="3" key="1">
    <citation type="submission" date="2024-07" db="EMBL/GenBank/DDBJ databases">
        <title>Pseudomonas strain that inhibits Aeromonas fish pathogens.</title>
        <authorList>
            <person name="Wildschutte H."/>
        </authorList>
    </citation>
    <scope>NUCLEOTIDE SEQUENCE [LARGE SCALE GENOMIC DNA]</scope>
    <source>
        <strain evidence="3">n60</strain>
    </source>
</reference>
<dbReference type="CDD" id="cd16278">
    <property type="entry name" value="metallo-hydrolase-like_MBL-fold"/>
    <property type="match status" value="1"/>
</dbReference>
<dbReference type="InterPro" id="IPR036866">
    <property type="entry name" value="RibonucZ/Hydroxyglut_hydro"/>
</dbReference>
<comment type="caution">
    <text evidence="2">The sequence shown here is derived from an EMBL/GenBank/DDBJ whole genome shotgun (WGS) entry which is preliminary data.</text>
</comment>
<sequence>MTAGLTPISFPAYETLRPVTDLSGVILCDNPSEMTFEGTNTVVLRAPGSPTCVVVDPGPDDRAHAERIAAIVGEIGLVVVTHRHGDHTDGIDHLRAFTTAPVRAVDERFCRDAAPLVTGGDVTGGGATGGGDDEVIHAAGLDITVWGTPGHTADSVSLEVRPAGAGFTARPDCVVLGDTILGRDSTVLDSTDGDLGDYLGSMDLLAARADGVIGIPGHGPDVENTGRAAQVLGQHRRDRLEQIVAARAELGRDASAGAITQHIYRDVSPFLLKVAEQSTTVALRYLDRLDRPDAEA</sequence>
<dbReference type="Gene3D" id="3.60.15.10">
    <property type="entry name" value="Ribonuclease Z/Hydroxyacylglutathione hydrolase-like"/>
    <property type="match status" value="1"/>
</dbReference>
<proteinExistence type="predicted"/>
<gene>
    <name evidence="2" type="ORF">AB6N35_08865</name>
</gene>
<dbReference type="Gene3D" id="1.10.10.10">
    <property type="entry name" value="Winged helix-like DNA-binding domain superfamily/Winged helix DNA-binding domain"/>
    <property type="match status" value="1"/>
</dbReference>